<comment type="caution">
    <text evidence="2">The sequence shown here is derived from an EMBL/GenBank/DDBJ whole genome shotgun (WGS) entry which is preliminary data.</text>
</comment>
<dbReference type="EMBL" id="JAKKPZ010000258">
    <property type="protein sequence ID" value="KAI1697640.1"/>
    <property type="molecule type" value="Genomic_DNA"/>
</dbReference>
<reference evidence="2" key="1">
    <citation type="submission" date="2022-01" db="EMBL/GenBank/DDBJ databases">
        <title>Genome Sequence Resource for Two Populations of Ditylenchus destructor, the Migratory Endoparasitic Phytonematode.</title>
        <authorList>
            <person name="Zhang H."/>
            <person name="Lin R."/>
            <person name="Xie B."/>
        </authorList>
    </citation>
    <scope>NUCLEOTIDE SEQUENCE</scope>
    <source>
        <strain evidence="2">BazhouSP</strain>
    </source>
</reference>
<keyword evidence="3" id="KW-1185">Reference proteome</keyword>
<organism evidence="2 3">
    <name type="scientific">Ditylenchus destructor</name>
    <dbReference type="NCBI Taxonomy" id="166010"/>
    <lineage>
        <taxon>Eukaryota</taxon>
        <taxon>Metazoa</taxon>
        <taxon>Ecdysozoa</taxon>
        <taxon>Nematoda</taxon>
        <taxon>Chromadorea</taxon>
        <taxon>Rhabditida</taxon>
        <taxon>Tylenchina</taxon>
        <taxon>Tylenchomorpha</taxon>
        <taxon>Sphaerularioidea</taxon>
        <taxon>Anguinidae</taxon>
        <taxon>Anguininae</taxon>
        <taxon>Ditylenchus</taxon>
    </lineage>
</organism>
<dbReference type="Proteomes" id="UP001201812">
    <property type="component" value="Unassembled WGS sequence"/>
</dbReference>
<feature type="compositionally biased region" description="Low complexity" evidence="1">
    <location>
        <begin position="81"/>
        <end position="93"/>
    </location>
</feature>
<sequence>MYNKWLDTNSRSSTADTSIKAFISHSNFNYPEGFETLSSNAGVDCDALIAAFENGTNLDATVSNNDLSHEFACVVSTDEINNATGNNDNTPNGRQNSASPSFEPDPPRLGLDIIPDSLGELEPRLGLERLCL</sequence>
<feature type="region of interest" description="Disordered" evidence="1">
    <location>
        <begin position="80"/>
        <end position="111"/>
    </location>
</feature>
<dbReference type="AlphaFoldDB" id="A0AAD4MJW2"/>
<name>A0AAD4MJW2_9BILA</name>
<gene>
    <name evidence="2" type="ORF">DdX_18387</name>
</gene>
<evidence type="ECO:0000313" key="2">
    <source>
        <dbReference type="EMBL" id="KAI1697640.1"/>
    </source>
</evidence>
<evidence type="ECO:0000313" key="3">
    <source>
        <dbReference type="Proteomes" id="UP001201812"/>
    </source>
</evidence>
<evidence type="ECO:0000256" key="1">
    <source>
        <dbReference type="SAM" id="MobiDB-lite"/>
    </source>
</evidence>
<accession>A0AAD4MJW2</accession>
<proteinExistence type="predicted"/>
<protein>
    <submittedName>
        <fullName evidence="2">Uncharacterized protein</fullName>
    </submittedName>
</protein>